<dbReference type="EMBL" id="JANCPR020000037">
    <property type="protein sequence ID" value="MDJ1136201.1"/>
    <property type="molecule type" value="Genomic_DNA"/>
</dbReference>
<reference evidence="1 2" key="1">
    <citation type="submission" date="2023-05" db="EMBL/GenBank/DDBJ databases">
        <title>Streptantibioticus silvisoli sp. nov., acidotolerant actinomycetes 1 from pine litter.</title>
        <authorList>
            <person name="Swiecimska M."/>
            <person name="Golinska P."/>
            <person name="Sangal V."/>
            <person name="Wachnowicz B."/>
            <person name="Goodfellow M."/>
        </authorList>
    </citation>
    <scope>NUCLEOTIDE SEQUENCE [LARGE SCALE GENOMIC DNA]</scope>
    <source>
        <strain evidence="1 2">DSM 42109</strain>
    </source>
</reference>
<comment type="caution">
    <text evidence="1">The sequence shown here is derived from an EMBL/GenBank/DDBJ whole genome shotgun (WGS) entry which is preliminary data.</text>
</comment>
<dbReference type="Proteomes" id="UP001214441">
    <property type="component" value="Unassembled WGS sequence"/>
</dbReference>
<evidence type="ECO:0000313" key="2">
    <source>
        <dbReference type="Proteomes" id="UP001214441"/>
    </source>
</evidence>
<name>A0ABT7A4I9_9ACTN</name>
<sequence>MLSPPTHITPVNQPGTYDTRAQQAAVPVLIHYEDGGAVESVLVCTADEIERVRAETTRLAQEHEAAGEVPR</sequence>
<organism evidence="1 2">
    <name type="scientific">Streptomyces iconiensis</name>
    <dbReference type="NCBI Taxonomy" id="1384038"/>
    <lineage>
        <taxon>Bacteria</taxon>
        <taxon>Bacillati</taxon>
        <taxon>Actinomycetota</taxon>
        <taxon>Actinomycetes</taxon>
        <taxon>Kitasatosporales</taxon>
        <taxon>Streptomycetaceae</taxon>
        <taxon>Streptomyces</taxon>
    </lineage>
</organism>
<protein>
    <submittedName>
        <fullName evidence="1">Uncharacterized protein</fullName>
    </submittedName>
</protein>
<proteinExistence type="predicted"/>
<gene>
    <name evidence="1" type="ORF">NMN56_030510</name>
</gene>
<keyword evidence="2" id="KW-1185">Reference proteome</keyword>
<evidence type="ECO:0000313" key="1">
    <source>
        <dbReference type="EMBL" id="MDJ1136201.1"/>
    </source>
</evidence>
<accession>A0ABT7A4I9</accession>
<dbReference type="RefSeq" id="WP_274043037.1">
    <property type="nucleotide sequence ID" value="NZ_JANCPR020000037.1"/>
</dbReference>